<evidence type="ECO:0000313" key="2">
    <source>
        <dbReference type="EMBL" id="AEV28607.1"/>
    </source>
</evidence>
<keyword evidence="1" id="KW-0812">Transmembrane</keyword>
<gene>
    <name evidence="2" type="ordered locus">SpiGrapes_0772</name>
</gene>
<dbReference type="Proteomes" id="UP000005632">
    <property type="component" value="Chromosome"/>
</dbReference>
<dbReference type="KEGG" id="sgp:SpiGrapes_0772"/>
<dbReference type="OrthoDB" id="9786132at2"/>
<dbReference type="STRING" id="158190.SpiGrapes_0772"/>
<sequence length="192" mass="21628">MQTNTSARRGLLPALFIIPLLFFGLGFISILSALSAFVCMALPFILLAKNKRKTWCHTYCPRASLLQQTGKKGNKMKQAPRQFTDGSLRKILLWYFGLNLLFITGSTVRIALGQMESMAFIRLFIFLPLFPLPQLLDIAAPPFLIHLSYRLYSMMLSSTILGVAFALIWRNRLWCAVCPVGNLSNKILGIKN</sequence>
<feature type="transmembrane region" description="Helical" evidence="1">
    <location>
        <begin position="124"/>
        <end position="145"/>
    </location>
</feature>
<protein>
    <recommendedName>
        <fullName evidence="4">4Fe-4S binding protein</fullName>
    </recommendedName>
</protein>
<evidence type="ECO:0000313" key="3">
    <source>
        <dbReference type="Proteomes" id="UP000005632"/>
    </source>
</evidence>
<feature type="transmembrane region" description="Helical" evidence="1">
    <location>
        <begin position="91"/>
        <end position="112"/>
    </location>
</feature>
<dbReference type="RefSeq" id="WP_014269456.1">
    <property type="nucleotide sequence ID" value="NC_016633.1"/>
</dbReference>
<keyword evidence="1" id="KW-0472">Membrane</keyword>
<dbReference type="eggNOG" id="COG0348">
    <property type="taxonomic scope" value="Bacteria"/>
</dbReference>
<evidence type="ECO:0008006" key="4">
    <source>
        <dbReference type="Google" id="ProtNLM"/>
    </source>
</evidence>
<reference evidence="2 3" key="1">
    <citation type="submission" date="2011-11" db="EMBL/GenBank/DDBJ databases">
        <title>Complete sequence of Spirochaeta sp. grapes.</title>
        <authorList>
            <consortium name="US DOE Joint Genome Institute"/>
            <person name="Lucas S."/>
            <person name="Han J."/>
            <person name="Lapidus A."/>
            <person name="Cheng J.-F."/>
            <person name="Goodwin L."/>
            <person name="Pitluck S."/>
            <person name="Peters L."/>
            <person name="Ovchinnikova G."/>
            <person name="Munk A.C."/>
            <person name="Detter J.C."/>
            <person name="Han C."/>
            <person name="Tapia R."/>
            <person name="Land M."/>
            <person name="Hauser L."/>
            <person name="Kyrpides N."/>
            <person name="Ivanova N."/>
            <person name="Pagani I."/>
            <person name="Ritalahtilisa K."/>
            <person name="Loeffler F."/>
            <person name="Woyke T."/>
        </authorList>
    </citation>
    <scope>NUCLEOTIDE SEQUENCE [LARGE SCALE GENOMIC DNA]</scope>
    <source>
        <strain evidence="3">ATCC BAA-1885 / DSM 22778 / Grapes</strain>
    </source>
</reference>
<feature type="transmembrane region" description="Helical" evidence="1">
    <location>
        <begin position="12"/>
        <end position="45"/>
    </location>
</feature>
<evidence type="ECO:0000256" key="1">
    <source>
        <dbReference type="SAM" id="Phobius"/>
    </source>
</evidence>
<organism evidence="2 3">
    <name type="scientific">Sphaerochaeta pleomorpha (strain ATCC BAA-1885 / DSM 22778 / Grapes)</name>
    <dbReference type="NCBI Taxonomy" id="158190"/>
    <lineage>
        <taxon>Bacteria</taxon>
        <taxon>Pseudomonadati</taxon>
        <taxon>Spirochaetota</taxon>
        <taxon>Spirochaetia</taxon>
        <taxon>Spirochaetales</taxon>
        <taxon>Sphaerochaetaceae</taxon>
        <taxon>Sphaerochaeta</taxon>
    </lineage>
</organism>
<feature type="transmembrane region" description="Helical" evidence="1">
    <location>
        <begin position="151"/>
        <end position="169"/>
    </location>
</feature>
<name>G8QQ30_SPHPG</name>
<dbReference type="AlphaFoldDB" id="G8QQ30"/>
<keyword evidence="1" id="KW-1133">Transmembrane helix</keyword>
<keyword evidence="3" id="KW-1185">Reference proteome</keyword>
<dbReference type="EMBL" id="CP003155">
    <property type="protein sequence ID" value="AEV28607.1"/>
    <property type="molecule type" value="Genomic_DNA"/>
</dbReference>
<accession>G8QQ30</accession>
<proteinExistence type="predicted"/>
<dbReference type="HOGENOM" id="CLU_100907_0_0_12"/>